<feature type="domain" description="G-protein coupled receptors family 1 profile" evidence="6">
    <location>
        <begin position="16"/>
        <end position="219"/>
    </location>
</feature>
<evidence type="ECO:0000256" key="5">
    <source>
        <dbReference type="SAM" id="Phobius"/>
    </source>
</evidence>
<protein>
    <submittedName>
        <fullName evidence="8">G_PROTEIN_RECEP_F1_2 domain-containing protein</fullName>
    </submittedName>
</protein>
<organism evidence="7 8">
    <name type="scientific">Angiostrongylus cantonensis</name>
    <name type="common">Rat lungworm</name>
    <dbReference type="NCBI Taxonomy" id="6313"/>
    <lineage>
        <taxon>Eukaryota</taxon>
        <taxon>Metazoa</taxon>
        <taxon>Ecdysozoa</taxon>
        <taxon>Nematoda</taxon>
        <taxon>Chromadorea</taxon>
        <taxon>Rhabditida</taxon>
        <taxon>Rhabditina</taxon>
        <taxon>Rhabditomorpha</taxon>
        <taxon>Strongyloidea</taxon>
        <taxon>Metastrongylidae</taxon>
        <taxon>Angiostrongylus</taxon>
    </lineage>
</organism>
<feature type="transmembrane region" description="Helical" evidence="5">
    <location>
        <begin position="104"/>
        <end position="127"/>
    </location>
</feature>
<dbReference type="Gene3D" id="1.20.1070.10">
    <property type="entry name" value="Rhodopsin 7-helix transmembrane proteins"/>
    <property type="match status" value="1"/>
</dbReference>
<evidence type="ECO:0000313" key="7">
    <source>
        <dbReference type="Proteomes" id="UP000035642"/>
    </source>
</evidence>
<sequence>LTLLIDLLLSMVGCFGNALVILATMTSARLRNRCGILICILAVADFVICIFLVHVHVMMLSNRYSLRNDECYLYTFYGLFAINIQSGTDLVLSTDRLLAVMNPIKYTLLPVLLYIVMLVGVLIYAIVSVCLPPTAYSGNSRLVWITANFAVSVMVTSIYGLAHVKCRNIKSNKRSMERINRLFNSLSIITAIYTSTWFITVTVLLFMEVTFNARINRQLGWLVVINATMKFFVYYWRAFAIHAGSRRNPPLKALSRLGKMVDQWAG</sequence>
<keyword evidence="2 5" id="KW-0812">Transmembrane</keyword>
<keyword evidence="7" id="KW-1185">Reference proteome</keyword>
<feature type="transmembrane region" description="Helical" evidence="5">
    <location>
        <begin position="72"/>
        <end position="92"/>
    </location>
</feature>
<dbReference type="WBParaSite" id="ACAC_0000987101-mRNA-1">
    <property type="protein sequence ID" value="ACAC_0000987101-mRNA-1"/>
    <property type="gene ID" value="ACAC_0000987101"/>
</dbReference>
<evidence type="ECO:0000313" key="8">
    <source>
        <dbReference type="WBParaSite" id="ACAC_0000987101-mRNA-1"/>
    </source>
</evidence>
<feature type="transmembrane region" description="Helical" evidence="5">
    <location>
        <begin position="6"/>
        <end position="24"/>
    </location>
</feature>
<evidence type="ECO:0000256" key="1">
    <source>
        <dbReference type="ARBA" id="ARBA00004370"/>
    </source>
</evidence>
<dbReference type="GO" id="GO:0016020">
    <property type="term" value="C:membrane"/>
    <property type="evidence" value="ECO:0007669"/>
    <property type="project" value="UniProtKB-SubCell"/>
</dbReference>
<dbReference type="PRINTS" id="PR00237">
    <property type="entry name" value="GPCRRHODOPSN"/>
</dbReference>
<dbReference type="PANTHER" id="PTHR23360">
    <property type="entry name" value="G-PROTEIN COUPLED RECEPTORS FAMILY 1 PROFILE DOMAIN-CONTAINING PROTEIN-RELATED"/>
    <property type="match status" value="1"/>
</dbReference>
<feature type="transmembrane region" description="Helical" evidence="5">
    <location>
        <begin position="36"/>
        <end position="60"/>
    </location>
</feature>
<dbReference type="InterPro" id="IPR019424">
    <property type="entry name" value="7TM_GPCR_Srsx"/>
</dbReference>
<evidence type="ECO:0000256" key="4">
    <source>
        <dbReference type="ARBA" id="ARBA00023136"/>
    </source>
</evidence>
<evidence type="ECO:0000256" key="2">
    <source>
        <dbReference type="ARBA" id="ARBA00022692"/>
    </source>
</evidence>
<feature type="transmembrane region" description="Helical" evidence="5">
    <location>
        <begin position="219"/>
        <end position="237"/>
    </location>
</feature>
<name>A0A0K0DFU7_ANGCA</name>
<reference evidence="7" key="1">
    <citation type="submission" date="2012-09" db="EMBL/GenBank/DDBJ databases">
        <authorList>
            <person name="Martin A.A."/>
        </authorList>
    </citation>
    <scope>NUCLEOTIDE SEQUENCE</scope>
</reference>
<comment type="subcellular location">
    <subcellularLocation>
        <location evidence="1">Membrane</location>
    </subcellularLocation>
</comment>
<dbReference type="SUPFAM" id="SSF81321">
    <property type="entry name" value="Family A G protein-coupled receptor-like"/>
    <property type="match status" value="1"/>
</dbReference>
<reference evidence="8" key="2">
    <citation type="submission" date="2017-02" db="UniProtKB">
        <authorList>
            <consortium name="WormBaseParasite"/>
        </authorList>
    </citation>
    <scope>IDENTIFICATION</scope>
</reference>
<dbReference type="PANTHER" id="PTHR23360:SF16">
    <property type="entry name" value="G-PROTEIN COUPLED RECEPTORS FAMILY 1 PROFILE DOMAIN-CONTAINING PROTEIN"/>
    <property type="match status" value="1"/>
</dbReference>
<proteinExistence type="predicted"/>
<dbReference type="CDD" id="cd00637">
    <property type="entry name" value="7tm_classA_rhodopsin-like"/>
    <property type="match status" value="1"/>
</dbReference>
<feature type="transmembrane region" description="Helical" evidence="5">
    <location>
        <begin position="142"/>
        <end position="162"/>
    </location>
</feature>
<dbReference type="Proteomes" id="UP000035642">
    <property type="component" value="Unassembled WGS sequence"/>
</dbReference>
<feature type="transmembrane region" description="Helical" evidence="5">
    <location>
        <begin position="182"/>
        <end position="207"/>
    </location>
</feature>
<evidence type="ECO:0000256" key="3">
    <source>
        <dbReference type="ARBA" id="ARBA00022989"/>
    </source>
</evidence>
<dbReference type="SMART" id="SM01381">
    <property type="entry name" value="7TM_GPCR_Srsx"/>
    <property type="match status" value="1"/>
</dbReference>
<dbReference type="GO" id="GO:0004930">
    <property type="term" value="F:G protein-coupled receptor activity"/>
    <property type="evidence" value="ECO:0007669"/>
    <property type="project" value="InterPro"/>
</dbReference>
<accession>A0A0K0DFU7</accession>
<dbReference type="AlphaFoldDB" id="A0A0K0DFU7"/>
<dbReference type="InterPro" id="IPR047130">
    <property type="entry name" value="7TM_GPCR_Srsx_nematod"/>
</dbReference>
<dbReference type="PROSITE" id="PS50262">
    <property type="entry name" value="G_PROTEIN_RECEP_F1_2"/>
    <property type="match status" value="1"/>
</dbReference>
<keyword evidence="4 5" id="KW-0472">Membrane</keyword>
<keyword evidence="3 5" id="KW-1133">Transmembrane helix</keyword>
<evidence type="ECO:0000259" key="6">
    <source>
        <dbReference type="PROSITE" id="PS50262"/>
    </source>
</evidence>
<dbReference type="InterPro" id="IPR000276">
    <property type="entry name" value="GPCR_Rhodpsn"/>
</dbReference>
<dbReference type="InterPro" id="IPR017452">
    <property type="entry name" value="GPCR_Rhodpsn_7TM"/>
</dbReference>
<dbReference type="Pfam" id="PF10320">
    <property type="entry name" value="7TM_GPCR_Srsx"/>
    <property type="match status" value="1"/>
</dbReference>